<reference evidence="2 3" key="1">
    <citation type="journal article" date="2021" name="Nat. Plants">
        <title>The Taxus genome provides insights into paclitaxel biosynthesis.</title>
        <authorList>
            <person name="Xiong X."/>
            <person name="Gou J."/>
            <person name="Liao Q."/>
            <person name="Li Y."/>
            <person name="Zhou Q."/>
            <person name="Bi G."/>
            <person name="Li C."/>
            <person name="Du R."/>
            <person name="Wang X."/>
            <person name="Sun T."/>
            <person name="Guo L."/>
            <person name="Liang H."/>
            <person name="Lu P."/>
            <person name="Wu Y."/>
            <person name="Zhang Z."/>
            <person name="Ro D.K."/>
            <person name="Shang Y."/>
            <person name="Huang S."/>
            <person name="Yan J."/>
        </authorList>
    </citation>
    <scope>NUCLEOTIDE SEQUENCE [LARGE SCALE GENOMIC DNA]</scope>
    <source>
        <strain evidence="2">Ta-2019</strain>
    </source>
</reference>
<evidence type="ECO:0008006" key="4">
    <source>
        <dbReference type="Google" id="ProtNLM"/>
    </source>
</evidence>
<comment type="caution">
    <text evidence="2">The sequence shown here is derived from an EMBL/GenBank/DDBJ whole genome shotgun (WGS) entry which is preliminary data.</text>
</comment>
<dbReference type="OMA" id="SAKEYMM"/>
<evidence type="ECO:0000313" key="2">
    <source>
        <dbReference type="EMBL" id="KAH9315151.1"/>
    </source>
</evidence>
<dbReference type="EMBL" id="JAHRHJ020000005">
    <property type="protein sequence ID" value="KAH9315151.1"/>
    <property type="molecule type" value="Genomic_DNA"/>
</dbReference>
<evidence type="ECO:0000256" key="1">
    <source>
        <dbReference type="SAM" id="MobiDB-lite"/>
    </source>
</evidence>
<dbReference type="Proteomes" id="UP000824469">
    <property type="component" value="Unassembled WGS sequence"/>
</dbReference>
<dbReference type="PANTHER" id="PTHR46293">
    <property type="entry name" value="E3 UBIQUITIN PROTEIN LIGASE DRIP1"/>
    <property type="match status" value="1"/>
</dbReference>
<feature type="region of interest" description="Disordered" evidence="1">
    <location>
        <begin position="138"/>
        <end position="172"/>
    </location>
</feature>
<accession>A0AA38G329</accession>
<dbReference type="Gene3D" id="3.10.20.90">
    <property type="entry name" value="Phosphatidylinositol 3-kinase Catalytic Subunit, Chain A, domain 1"/>
    <property type="match status" value="1"/>
</dbReference>
<dbReference type="GO" id="GO:0004842">
    <property type="term" value="F:ubiquitin-protein transferase activity"/>
    <property type="evidence" value="ECO:0007669"/>
    <property type="project" value="InterPro"/>
</dbReference>
<proteinExistence type="predicted"/>
<dbReference type="InterPro" id="IPR013083">
    <property type="entry name" value="Znf_RING/FYVE/PHD"/>
</dbReference>
<keyword evidence="3" id="KW-1185">Reference proteome</keyword>
<dbReference type="Gene3D" id="3.30.40.10">
    <property type="entry name" value="Zinc/RING finger domain, C3HC4 (zinc finger)"/>
    <property type="match status" value="1"/>
</dbReference>
<organism evidence="2 3">
    <name type="scientific">Taxus chinensis</name>
    <name type="common">Chinese yew</name>
    <name type="synonym">Taxus wallichiana var. chinensis</name>
    <dbReference type="NCBI Taxonomy" id="29808"/>
    <lineage>
        <taxon>Eukaryota</taxon>
        <taxon>Viridiplantae</taxon>
        <taxon>Streptophyta</taxon>
        <taxon>Embryophyta</taxon>
        <taxon>Tracheophyta</taxon>
        <taxon>Spermatophyta</taxon>
        <taxon>Pinopsida</taxon>
        <taxon>Pinidae</taxon>
        <taxon>Conifers II</taxon>
        <taxon>Cupressales</taxon>
        <taxon>Taxaceae</taxon>
        <taxon>Taxus</taxon>
    </lineage>
</organism>
<gene>
    <name evidence="2" type="ORF">KI387_023778</name>
</gene>
<sequence>CKDCIYQKLAEEDTYHCPICNVYLGCLPKEKLRLDNNLQDVRSKIFPLKKKKMKAPDNISLGSAPARRKERSLSSLVISTPPVSAQDGLLMRTKSVARKAAASRGIVNKVNNGRDVEIAQDHSERLDSLERPDKMFMRRKRNSGGDPSNQIIDDDVKNVASQESGQKRTGKATSWEPLACLAEAANRTETSQMPLLGLPAIKTEEADKYRSIKHANGMKKRGPGPVNAVRKKESDKFHPGPNSKISRKLHATGPERLSISRKQRSVAVENESSIKYERRSNPVWFALLASETQVGDNALPQIPKCYLKVKDGNVPVSYVKKYLVKKLDLKNESEVEITCCGQPIVPSLSLYCLVEFWIQYAVSSDRLSSLQEIDPERADSRFNSEMASSTAEEFMMVLIYARKSPRGSS</sequence>
<feature type="non-terminal residue" evidence="2">
    <location>
        <position position="409"/>
    </location>
</feature>
<protein>
    <recommendedName>
        <fullName evidence="4">E3 ubiquitin protein ligase DRIP2</fullName>
    </recommendedName>
</protein>
<dbReference type="PANTHER" id="PTHR46293:SF1">
    <property type="entry name" value="OS03G0632800 PROTEIN"/>
    <property type="match status" value="1"/>
</dbReference>
<dbReference type="InterPro" id="IPR044807">
    <property type="entry name" value="DRIP1-like"/>
</dbReference>
<evidence type="ECO:0000313" key="3">
    <source>
        <dbReference type="Proteomes" id="UP000824469"/>
    </source>
</evidence>
<name>A0AA38G329_TAXCH</name>
<feature type="region of interest" description="Disordered" evidence="1">
    <location>
        <begin position="215"/>
        <end position="248"/>
    </location>
</feature>
<dbReference type="AlphaFoldDB" id="A0AA38G329"/>